<dbReference type="AlphaFoldDB" id="A0A2R6PYC0"/>
<dbReference type="InterPro" id="IPR002182">
    <property type="entry name" value="NB-ARC"/>
</dbReference>
<feature type="domain" description="Disease resistance R13L4/SHOC-2-like LRR" evidence="10">
    <location>
        <begin position="577"/>
        <end position="883"/>
    </location>
</feature>
<evidence type="ECO:0000259" key="8">
    <source>
        <dbReference type="Pfam" id="PF18052"/>
    </source>
</evidence>
<dbReference type="SUPFAM" id="SSF52540">
    <property type="entry name" value="P-loop containing nucleoside triphosphate hydrolases"/>
    <property type="match status" value="1"/>
</dbReference>
<evidence type="ECO:0000256" key="3">
    <source>
        <dbReference type="ARBA" id="ARBA00022737"/>
    </source>
</evidence>
<dbReference type="FunFam" id="1.10.10.10:FF:000322">
    <property type="entry name" value="Probable disease resistance protein At1g63360"/>
    <property type="match status" value="1"/>
</dbReference>
<accession>A0A2R6PYC0</accession>
<evidence type="ECO:0000256" key="5">
    <source>
        <dbReference type="ARBA" id="ARBA00022821"/>
    </source>
</evidence>
<dbReference type="PRINTS" id="PR00364">
    <property type="entry name" value="DISEASERSIST"/>
</dbReference>
<keyword evidence="6" id="KW-0067">ATP-binding</keyword>
<comment type="caution">
    <text evidence="11">The sequence shown here is derived from an EMBL/GenBank/DDBJ whole genome shotgun (WGS) entry which is preliminary data.</text>
</comment>
<dbReference type="EMBL" id="NKQK01000022">
    <property type="protein sequence ID" value="PSR98751.1"/>
    <property type="molecule type" value="Genomic_DNA"/>
</dbReference>
<dbReference type="Proteomes" id="UP000241394">
    <property type="component" value="Chromosome LG22"/>
</dbReference>
<dbReference type="Pfam" id="PF23559">
    <property type="entry name" value="WHD_DRP"/>
    <property type="match status" value="1"/>
</dbReference>
<evidence type="ECO:0000256" key="6">
    <source>
        <dbReference type="ARBA" id="ARBA00022840"/>
    </source>
</evidence>
<dbReference type="GO" id="GO:0043531">
    <property type="term" value="F:ADP binding"/>
    <property type="evidence" value="ECO:0007669"/>
    <property type="project" value="InterPro"/>
</dbReference>
<reference evidence="11 12" key="1">
    <citation type="submission" date="2017-07" db="EMBL/GenBank/DDBJ databases">
        <title>An improved, manually edited Actinidia chinensis var. chinensis (kiwifruit) genome highlights the challenges associated with draft genomes and gene prediction in plants.</title>
        <authorList>
            <person name="Pilkington S."/>
            <person name="Crowhurst R."/>
            <person name="Hilario E."/>
            <person name="Nardozza S."/>
            <person name="Fraser L."/>
            <person name="Peng Y."/>
            <person name="Gunaseelan K."/>
            <person name="Simpson R."/>
            <person name="Tahir J."/>
            <person name="Deroles S."/>
            <person name="Templeton K."/>
            <person name="Luo Z."/>
            <person name="Davy M."/>
            <person name="Cheng C."/>
            <person name="Mcneilage M."/>
            <person name="Scaglione D."/>
            <person name="Liu Y."/>
            <person name="Zhang Q."/>
            <person name="Datson P."/>
            <person name="De Silva N."/>
            <person name="Gardiner S."/>
            <person name="Bassett H."/>
            <person name="Chagne D."/>
            <person name="Mccallum J."/>
            <person name="Dzierzon H."/>
            <person name="Deng C."/>
            <person name="Wang Y.-Y."/>
            <person name="Barron N."/>
            <person name="Manako K."/>
            <person name="Bowen J."/>
            <person name="Foster T."/>
            <person name="Erridge Z."/>
            <person name="Tiffin H."/>
            <person name="Waite C."/>
            <person name="Davies K."/>
            <person name="Grierson E."/>
            <person name="Laing W."/>
            <person name="Kirk R."/>
            <person name="Chen X."/>
            <person name="Wood M."/>
            <person name="Montefiori M."/>
            <person name="Brummell D."/>
            <person name="Schwinn K."/>
            <person name="Catanach A."/>
            <person name="Fullerton C."/>
            <person name="Li D."/>
            <person name="Meiyalaghan S."/>
            <person name="Nieuwenhuizen N."/>
            <person name="Read N."/>
            <person name="Prakash R."/>
            <person name="Hunter D."/>
            <person name="Zhang H."/>
            <person name="Mckenzie M."/>
            <person name="Knabel M."/>
            <person name="Harris A."/>
            <person name="Allan A."/>
            <person name="Chen A."/>
            <person name="Janssen B."/>
            <person name="Plunkett B."/>
            <person name="Dwamena C."/>
            <person name="Voogd C."/>
            <person name="Leif D."/>
            <person name="Lafferty D."/>
            <person name="Souleyre E."/>
            <person name="Varkonyi-Gasic E."/>
            <person name="Gambi F."/>
            <person name="Hanley J."/>
            <person name="Yao J.-L."/>
            <person name="Cheung J."/>
            <person name="David K."/>
            <person name="Warren B."/>
            <person name="Marsh K."/>
            <person name="Snowden K."/>
            <person name="Lin-Wang K."/>
            <person name="Brian L."/>
            <person name="Martinez-Sanchez M."/>
            <person name="Wang M."/>
            <person name="Ileperuma N."/>
            <person name="Macnee N."/>
            <person name="Campin R."/>
            <person name="Mcatee P."/>
            <person name="Drummond R."/>
            <person name="Espley R."/>
            <person name="Ireland H."/>
            <person name="Wu R."/>
            <person name="Atkinson R."/>
            <person name="Karunairetnam S."/>
            <person name="Bulley S."/>
            <person name="Chunkath S."/>
            <person name="Hanley Z."/>
            <person name="Storey R."/>
            <person name="Thrimawithana A."/>
            <person name="Thomson S."/>
            <person name="David C."/>
            <person name="Testolin R."/>
        </authorList>
    </citation>
    <scope>NUCLEOTIDE SEQUENCE [LARGE SCALE GENOMIC DNA]</scope>
    <source>
        <strain evidence="12">cv. Red5</strain>
        <tissue evidence="11">Young leaf</tissue>
    </source>
</reference>
<dbReference type="STRING" id="1590841.A0A2R6PYC0"/>
<keyword evidence="4" id="KW-0547">Nucleotide-binding</keyword>
<gene>
    <name evidence="11" type="ORF">CEY00_Acc25276</name>
</gene>
<evidence type="ECO:0000313" key="12">
    <source>
        <dbReference type="Proteomes" id="UP000241394"/>
    </source>
</evidence>
<comment type="similarity">
    <text evidence="1">Belongs to the disease resistance NB-LRR family.</text>
</comment>
<dbReference type="OMA" id="SQEENFC"/>
<dbReference type="Gene3D" id="3.80.10.10">
    <property type="entry name" value="Ribonuclease Inhibitor"/>
    <property type="match status" value="1"/>
</dbReference>
<keyword evidence="2" id="KW-0433">Leucine-rich repeat</keyword>
<dbReference type="PANTHER" id="PTHR23155:SF1205">
    <property type="entry name" value="DISEASE RESISTANCE PROTEIN RPM1"/>
    <property type="match status" value="1"/>
</dbReference>
<evidence type="ECO:0000256" key="1">
    <source>
        <dbReference type="ARBA" id="ARBA00008894"/>
    </source>
</evidence>
<dbReference type="OrthoDB" id="690341at2759"/>
<feature type="domain" description="NB-ARC" evidence="7">
    <location>
        <begin position="178"/>
        <end position="352"/>
    </location>
</feature>
<evidence type="ECO:0000259" key="10">
    <source>
        <dbReference type="Pfam" id="PF23598"/>
    </source>
</evidence>
<proteinExistence type="inferred from homology"/>
<name>A0A2R6PYC0_ACTCC</name>
<evidence type="ECO:0000256" key="4">
    <source>
        <dbReference type="ARBA" id="ARBA00022741"/>
    </source>
</evidence>
<dbReference type="CDD" id="cd14798">
    <property type="entry name" value="RX-CC_like"/>
    <property type="match status" value="1"/>
</dbReference>
<dbReference type="Gene3D" id="1.10.8.430">
    <property type="entry name" value="Helical domain of apoptotic protease-activating factors"/>
    <property type="match status" value="1"/>
</dbReference>
<dbReference type="Pfam" id="PF00931">
    <property type="entry name" value="NB-ARC"/>
    <property type="match status" value="1"/>
</dbReference>
<dbReference type="PANTHER" id="PTHR23155">
    <property type="entry name" value="DISEASE RESISTANCE PROTEIN RP"/>
    <property type="match status" value="1"/>
</dbReference>
<protein>
    <submittedName>
        <fullName evidence="11">Disease resistance protein</fullName>
    </submittedName>
</protein>
<dbReference type="Gene3D" id="3.40.50.300">
    <property type="entry name" value="P-loop containing nucleotide triphosphate hydrolases"/>
    <property type="match status" value="1"/>
</dbReference>
<dbReference type="InterPro" id="IPR041118">
    <property type="entry name" value="Rx_N"/>
</dbReference>
<sequence>MADGAVGFLLKKIEYLVGREWDLLKSIGGGVDNLRRELESMNALLKDADARGEQDHQFRVWVQHVRDLAYAIDNVLDMFTFHLAHEHQTNQVLEFLTRLGSSQWLTRFNARHLIGNQIQEINTKLDSIKPTKERYNAMLIPSGSQASSSSNSHPGNYTFFAPRIASLYAEEADIVGIEQPKSKLISWALDQGRPTCNVMFVVGMGGSGKTALVKKVYESVKAEFDCHAWITASRSKEKLELLWGIFNRLSCPTVEPTPLSSTHFNQVDLLDKLMNHLRGKRYIIVLDDLWVKDVWESIHCALPKDTFSRIIITTRRGDIANSCSDSSSIDVHEVQPLPHEKAQELFYKKTFPPCGICPRGLVDRSKSILEKCEGLPLGIIEIGKFLSNKEKTEYEWKRLHDGLESELKREGRLSHIMRVLSISYNDLPYHLKYCFLYMSNFPEVTIKRRRLIRLWIAEGFIRRETGRELEDIGEEYLKELIDRSLIQTSEWDFDGRPRLCRVHNLMHKIILSKARDENFSIVFKDTATNLHGEKTRRLSIQKGVFNISQEKFPVARALFMFESETPPPYHHNLDIPSSLQLLRVLHLEGAPNLDTFPSEITELLLLTYLCLSNTRIESIPKSLGNLSNLETLDLKQTLVTKLPKKITELGKLRHLLVYYYNLAGSISFDSVKGFELSKDISKLRNLQKLSFVKANKHLISSLGHLTQLRKLGIIDLSEAEGPILCNSIQVLQNLQSLNVTSLHKEAYLNLQDINNPPSLLQRLYLKGRLQKMPGWISKLHDLVRIRLKWSRLTHDPIPILQDLPNLLEFQLLDAYTGTQLEFSAGKFQKLKILEFEQLEQLKVVILESGSMPGLQKLIIRRCNNLEQVPVGIDDLIHLKELTLYDMPQNFVSRIEKSRGELCHLKQDSGIRFMIDIDKPCKGHGSQWSIEMRMMVPHEKYCHSTKS</sequence>
<dbReference type="InterPro" id="IPR055414">
    <property type="entry name" value="LRR_R13L4/SHOC2-like"/>
</dbReference>
<dbReference type="InterPro" id="IPR027417">
    <property type="entry name" value="P-loop_NTPase"/>
</dbReference>
<dbReference type="SUPFAM" id="SSF52058">
    <property type="entry name" value="L domain-like"/>
    <property type="match status" value="1"/>
</dbReference>
<feature type="domain" description="Disease resistance N-terminal" evidence="8">
    <location>
        <begin position="5"/>
        <end position="91"/>
    </location>
</feature>
<dbReference type="InterPro" id="IPR032675">
    <property type="entry name" value="LRR_dom_sf"/>
</dbReference>
<evidence type="ECO:0000313" key="11">
    <source>
        <dbReference type="EMBL" id="PSR98751.1"/>
    </source>
</evidence>
<dbReference type="InterPro" id="IPR042197">
    <property type="entry name" value="Apaf_helical"/>
</dbReference>
<keyword evidence="3" id="KW-0677">Repeat</keyword>
<dbReference type="InterPro" id="IPR036388">
    <property type="entry name" value="WH-like_DNA-bd_sf"/>
</dbReference>
<dbReference type="InterPro" id="IPR044974">
    <property type="entry name" value="Disease_R_plants"/>
</dbReference>
<dbReference type="Pfam" id="PF23598">
    <property type="entry name" value="LRR_14"/>
    <property type="match status" value="1"/>
</dbReference>
<dbReference type="GO" id="GO:0005524">
    <property type="term" value="F:ATP binding"/>
    <property type="evidence" value="ECO:0007669"/>
    <property type="project" value="UniProtKB-KW"/>
</dbReference>
<organism evidence="11 12">
    <name type="scientific">Actinidia chinensis var. chinensis</name>
    <name type="common">Chinese soft-hair kiwi</name>
    <dbReference type="NCBI Taxonomy" id="1590841"/>
    <lineage>
        <taxon>Eukaryota</taxon>
        <taxon>Viridiplantae</taxon>
        <taxon>Streptophyta</taxon>
        <taxon>Embryophyta</taxon>
        <taxon>Tracheophyta</taxon>
        <taxon>Spermatophyta</taxon>
        <taxon>Magnoliopsida</taxon>
        <taxon>eudicotyledons</taxon>
        <taxon>Gunneridae</taxon>
        <taxon>Pentapetalae</taxon>
        <taxon>asterids</taxon>
        <taxon>Ericales</taxon>
        <taxon>Actinidiaceae</taxon>
        <taxon>Actinidia</taxon>
    </lineage>
</organism>
<dbReference type="GO" id="GO:0098542">
    <property type="term" value="P:defense response to other organism"/>
    <property type="evidence" value="ECO:0007669"/>
    <property type="project" value="TreeGrafter"/>
</dbReference>
<dbReference type="InParanoid" id="A0A2R6PYC0"/>
<evidence type="ECO:0000259" key="9">
    <source>
        <dbReference type="Pfam" id="PF23559"/>
    </source>
</evidence>
<dbReference type="InterPro" id="IPR038005">
    <property type="entry name" value="RX-like_CC"/>
</dbReference>
<feature type="domain" description="Disease resistance protein winged helix" evidence="9">
    <location>
        <begin position="444"/>
        <end position="510"/>
    </location>
</feature>
<dbReference type="Gene3D" id="1.10.10.10">
    <property type="entry name" value="Winged helix-like DNA-binding domain superfamily/Winged helix DNA-binding domain"/>
    <property type="match status" value="1"/>
</dbReference>
<evidence type="ECO:0000259" key="7">
    <source>
        <dbReference type="Pfam" id="PF00931"/>
    </source>
</evidence>
<dbReference type="Gramene" id="PSR98751">
    <property type="protein sequence ID" value="PSR98751"/>
    <property type="gene ID" value="CEY00_Acc25276"/>
</dbReference>
<dbReference type="Pfam" id="PF18052">
    <property type="entry name" value="Rx_N"/>
    <property type="match status" value="1"/>
</dbReference>
<evidence type="ECO:0000256" key="2">
    <source>
        <dbReference type="ARBA" id="ARBA00022614"/>
    </source>
</evidence>
<dbReference type="InterPro" id="IPR058922">
    <property type="entry name" value="WHD_DRP"/>
</dbReference>
<dbReference type="Gene3D" id="1.20.5.4130">
    <property type="match status" value="1"/>
</dbReference>
<reference evidence="12" key="2">
    <citation type="journal article" date="2018" name="BMC Genomics">
        <title>A manually annotated Actinidia chinensis var. chinensis (kiwifruit) genome highlights the challenges associated with draft genomes and gene prediction in plants.</title>
        <authorList>
            <person name="Pilkington S.M."/>
            <person name="Crowhurst R."/>
            <person name="Hilario E."/>
            <person name="Nardozza S."/>
            <person name="Fraser L."/>
            <person name="Peng Y."/>
            <person name="Gunaseelan K."/>
            <person name="Simpson R."/>
            <person name="Tahir J."/>
            <person name="Deroles S.C."/>
            <person name="Templeton K."/>
            <person name="Luo Z."/>
            <person name="Davy M."/>
            <person name="Cheng C."/>
            <person name="McNeilage M."/>
            <person name="Scaglione D."/>
            <person name="Liu Y."/>
            <person name="Zhang Q."/>
            <person name="Datson P."/>
            <person name="De Silva N."/>
            <person name="Gardiner S.E."/>
            <person name="Bassett H."/>
            <person name="Chagne D."/>
            <person name="McCallum J."/>
            <person name="Dzierzon H."/>
            <person name="Deng C."/>
            <person name="Wang Y.Y."/>
            <person name="Barron L."/>
            <person name="Manako K."/>
            <person name="Bowen J."/>
            <person name="Foster T.M."/>
            <person name="Erridge Z.A."/>
            <person name="Tiffin H."/>
            <person name="Waite C.N."/>
            <person name="Davies K.M."/>
            <person name="Grierson E.P."/>
            <person name="Laing W.A."/>
            <person name="Kirk R."/>
            <person name="Chen X."/>
            <person name="Wood M."/>
            <person name="Montefiori M."/>
            <person name="Brummell D.A."/>
            <person name="Schwinn K.E."/>
            <person name="Catanach A."/>
            <person name="Fullerton C."/>
            <person name="Li D."/>
            <person name="Meiyalaghan S."/>
            <person name="Nieuwenhuizen N."/>
            <person name="Read N."/>
            <person name="Prakash R."/>
            <person name="Hunter D."/>
            <person name="Zhang H."/>
            <person name="McKenzie M."/>
            <person name="Knabel M."/>
            <person name="Harris A."/>
            <person name="Allan A.C."/>
            <person name="Gleave A."/>
            <person name="Chen A."/>
            <person name="Janssen B.J."/>
            <person name="Plunkett B."/>
            <person name="Ampomah-Dwamena C."/>
            <person name="Voogd C."/>
            <person name="Leif D."/>
            <person name="Lafferty D."/>
            <person name="Souleyre E.J.F."/>
            <person name="Varkonyi-Gasic E."/>
            <person name="Gambi F."/>
            <person name="Hanley J."/>
            <person name="Yao J.L."/>
            <person name="Cheung J."/>
            <person name="David K.M."/>
            <person name="Warren B."/>
            <person name="Marsh K."/>
            <person name="Snowden K.C."/>
            <person name="Lin-Wang K."/>
            <person name="Brian L."/>
            <person name="Martinez-Sanchez M."/>
            <person name="Wang M."/>
            <person name="Ileperuma N."/>
            <person name="Macnee N."/>
            <person name="Campin R."/>
            <person name="McAtee P."/>
            <person name="Drummond R.S.M."/>
            <person name="Espley R.V."/>
            <person name="Ireland H.S."/>
            <person name="Wu R."/>
            <person name="Atkinson R.G."/>
            <person name="Karunairetnam S."/>
            <person name="Bulley S."/>
            <person name="Chunkath S."/>
            <person name="Hanley Z."/>
            <person name="Storey R."/>
            <person name="Thrimawithana A.H."/>
            <person name="Thomson S."/>
            <person name="David C."/>
            <person name="Testolin R."/>
            <person name="Huang H."/>
            <person name="Hellens R.P."/>
            <person name="Schaffer R.J."/>
        </authorList>
    </citation>
    <scope>NUCLEOTIDE SEQUENCE [LARGE SCALE GENOMIC DNA]</scope>
    <source>
        <strain evidence="12">cv. Red5</strain>
    </source>
</reference>
<keyword evidence="5" id="KW-0611">Plant defense</keyword>
<keyword evidence="12" id="KW-1185">Reference proteome</keyword>